<feature type="binding site" evidence="1">
    <location>
        <position position="410"/>
    </location>
    <ligand>
        <name>Mn(2+)</name>
        <dbReference type="ChEBI" id="CHEBI:29035"/>
        <label>2</label>
    </ligand>
</feature>
<feature type="domain" description="Peptidase M20 dimerisation" evidence="2">
    <location>
        <begin position="237"/>
        <end position="330"/>
    </location>
</feature>
<dbReference type="Gene3D" id="3.40.630.10">
    <property type="entry name" value="Zn peptidases"/>
    <property type="match status" value="1"/>
</dbReference>
<dbReference type="RefSeq" id="WP_142504402.1">
    <property type="nucleotide sequence ID" value="NZ_FXTI01000002.1"/>
</dbReference>
<feature type="binding site" evidence="1">
    <location>
        <position position="152"/>
    </location>
    <ligand>
        <name>Mn(2+)</name>
        <dbReference type="ChEBI" id="CHEBI:29035"/>
        <label>2</label>
    </ligand>
</feature>
<dbReference type="SUPFAM" id="SSF55031">
    <property type="entry name" value="Bacterial exopeptidase dimerisation domain"/>
    <property type="match status" value="1"/>
</dbReference>
<dbReference type="InterPro" id="IPR052030">
    <property type="entry name" value="Peptidase_M20/M20A_hydrolases"/>
</dbReference>
<dbReference type="NCBIfam" id="TIGR01891">
    <property type="entry name" value="amidohydrolases"/>
    <property type="match status" value="1"/>
</dbReference>
<dbReference type="OrthoDB" id="9776731at2"/>
<dbReference type="GO" id="GO:0016805">
    <property type="term" value="F:dipeptidase activity"/>
    <property type="evidence" value="ECO:0007669"/>
    <property type="project" value="TreeGrafter"/>
</dbReference>
<comment type="cofactor">
    <cofactor evidence="1">
        <name>Mn(2+)</name>
        <dbReference type="ChEBI" id="CHEBI:29035"/>
    </cofactor>
    <text evidence="1">The Mn(2+) ion enhances activity.</text>
</comment>
<dbReference type="AlphaFoldDB" id="A0A521BH89"/>
<dbReference type="GO" id="GO:0071713">
    <property type="term" value="F:para-aminobenzoyl-glutamate hydrolase activity"/>
    <property type="evidence" value="ECO:0007669"/>
    <property type="project" value="TreeGrafter"/>
</dbReference>
<dbReference type="PANTHER" id="PTHR30575:SF3">
    <property type="entry name" value="PEPTIDASE M20 DIMERISATION DOMAIN-CONTAINING PROTEIN"/>
    <property type="match status" value="1"/>
</dbReference>
<evidence type="ECO:0000259" key="2">
    <source>
        <dbReference type="Pfam" id="PF07687"/>
    </source>
</evidence>
<dbReference type="GO" id="GO:0005737">
    <property type="term" value="C:cytoplasm"/>
    <property type="evidence" value="ECO:0007669"/>
    <property type="project" value="TreeGrafter"/>
</dbReference>
<keyword evidence="1" id="KW-0464">Manganese</keyword>
<keyword evidence="4" id="KW-1185">Reference proteome</keyword>
<dbReference type="GO" id="GO:0046872">
    <property type="term" value="F:metal ion binding"/>
    <property type="evidence" value="ECO:0007669"/>
    <property type="project" value="UniProtKB-KW"/>
</dbReference>
<keyword evidence="1" id="KW-0479">Metal-binding</keyword>
<dbReference type="PANTHER" id="PTHR30575">
    <property type="entry name" value="PEPTIDASE M20"/>
    <property type="match status" value="1"/>
</dbReference>
<feature type="binding site" evidence="1">
    <location>
        <position position="154"/>
    </location>
    <ligand>
        <name>Mn(2+)</name>
        <dbReference type="ChEBI" id="CHEBI:29035"/>
        <label>2</label>
    </ligand>
</feature>
<dbReference type="PIRSF" id="PIRSF005962">
    <property type="entry name" value="Pept_M20D_amidohydro"/>
    <property type="match status" value="1"/>
</dbReference>
<feature type="binding site" evidence="1">
    <location>
        <position position="212"/>
    </location>
    <ligand>
        <name>Mn(2+)</name>
        <dbReference type="ChEBI" id="CHEBI:29035"/>
        <label>2</label>
    </ligand>
</feature>
<dbReference type="GO" id="GO:0046657">
    <property type="term" value="P:folic acid catabolic process"/>
    <property type="evidence" value="ECO:0007669"/>
    <property type="project" value="TreeGrafter"/>
</dbReference>
<feature type="binding site" evidence="1">
    <location>
        <position position="188"/>
    </location>
    <ligand>
        <name>Mn(2+)</name>
        <dbReference type="ChEBI" id="CHEBI:29035"/>
        <label>2</label>
    </ligand>
</feature>
<organism evidence="3 4">
    <name type="scientific">Melghirimyces algeriensis</name>
    <dbReference type="NCBI Taxonomy" id="910412"/>
    <lineage>
        <taxon>Bacteria</taxon>
        <taxon>Bacillati</taxon>
        <taxon>Bacillota</taxon>
        <taxon>Bacilli</taxon>
        <taxon>Bacillales</taxon>
        <taxon>Thermoactinomycetaceae</taxon>
        <taxon>Melghirimyces</taxon>
    </lineage>
</organism>
<dbReference type="SUPFAM" id="SSF53187">
    <property type="entry name" value="Zn-dependent exopeptidases"/>
    <property type="match status" value="1"/>
</dbReference>
<evidence type="ECO:0000313" key="4">
    <source>
        <dbReference type="Proteomes" id="UP000315636"/>
    </source>
</evidence>
<accession>A0A521BH89</accession>
<reference evidence="3 4" key="1">
    <citation type="submission" date="2017-05" db="EMBL/GenBank/DDBJ databases">
        <authorList>
            <person name="Varghese N."/>
            <person name="Submissions S."/>
        </authorList>
    </citation>
    <scope>NUCLEOTIDE SEQUENCE [LARGE SCALE GENOMIC DNA]</scope>
    <source>
        <strain evidence="3 4">DSM 45474</strain>
    </source>
</reference>
<dbReference type="InterPro" id="IPR017439">
    <property type="entry name" value="Amidohydrolase"/>
</dbReference>
<proteinExistence type="predicted"/>
<dbReference type="Pfam" id="PF07687">
    <property type="entry name" value="M20_dimer"/>
    <property type="match status" value="1"/>
</dbReference>
<dbReference type="EMBL" id="FXTI01000002">
    <property type="protein sequence ID" value="SMO46399.1"/>
    <property type="molecule type" value="Genomic_DNA"/>
</dbReference>
<dbReference type="InterPro" id="IPR011650">
    <property type="entry name" value="Peptidase_M20_dimer"/>
</dbReference>
<protein>
    <submittedName>
        <fullName evidence="3">Aminobenzoyl-glutamate utilization protein A</fullName>
    </submittedName>
</protein>
<evidence type="ECO:0000313" key="3">
    <source>
        <dbReference type="EMBL" id="SMO46399.1"/>
    </source>
</evidence>
<sequence length="440" mass="48811">MSSLHREINTFVQKESKRWIAWRRQLHQYPEAGWMEYVTTWRIWEELKRLGFQVFAGKEAVDSKSRMGVPSFERLKEEEKRAQKAGVPAYFLQQMEAGHTGVVGVWDTGREGPHIALRFDIDALPVTESCVTDHFPARSGFVSKRNGWMHACGHDGHTAIGLGVAAFLSKYGDRMKGKLTLLFQPAEEGSRGAKAMVEKGWMEGVDIFLSGHIGIGSDLQLGDIAATTHGFLATTKCDVTFRGRSAHAGKEPERGKNALLAASSAVLQLHAISRHSGGQTRVNVGTLIAGTGRNIIADWAEMQLETRGETAELNRYMKEEVQRIIQAVAKMYDVKAETEIVGEGINAESDAEFIPVIESVCAQSEQIHRVIPRYDCGASEDAAYMMRRVQEQGGKATYLLFGTPLKSGHHHPAFDYDEQVLSVAVETLVRTVVDLQEKEV</sequence>
<dbReference type="Pfam" id="PF01546">
    <property type="entry name" value="Peptidase_M20"/>
    <property type="match status" value="1"/>
</dbReference>
<dbReference type="Proteomes" id="UP000315636">
    <property type="component" value="Unassembled WGS sequence"/>
</dbReference>
<gene>
    <name evidence="3" type="ORF">SAMN06264849_10284</name>
</gene>
<name>A0A521BH89_9BACL</name>
<evidence type="ECO:0000256" key="1">
    <source>
        <dbReference type="PIRSR" id="PIRSR005962-1"/>
    </source>
</evidence>
<dbReference type="InterPro" id="IPR036264">
    <property type="entry name" value="Bact_exopeptidase_dim_dom"/>
</dbReference>
<dbReference type="InterPro" id="IPR002933">
    <property type="entry name" value="Peptidase_M20"/>
</dbReference>